<protein>
    <recommendedName>
        <fullName evidence="1">F-box domain-containing protein</fullName>
    </recommendedName>
</protein>
<gene>
    <name evidence="2" type="ORF">V1264_003645</name>
</gene>
<reference evidence="2 3" key="1">
    <citation type="submission" date="2024-02" db="EMBL/GenBank/DDBJ databases">
        <title>Chromosome-scale genome assembly of the rough periwinkle Littorina saxatilis.</title>
        <authorList>
            <person name="De Jode A."/>
            <person name="Faria R."/>
            <person name="Formenti G."/>
            <person name="Sims Y."/>
            <person name="Smith T.P."/>
            <person name="Tracey A."/>
            <person name="Wood J.M.D."/>
            <person name="Zagrodzka Z.B."/>
            <person name="Johannesson K."/>
            <person name="Butlin R.K."/>
            <person name="Leder E.H."/>
        </authorList>
    </citation>
    <scope>NUCLEOTIDE SEQUENCE [LARGE SCALE GENOMIC DNA]</scope>
    <source>
        <strain evidence="2">Snail1</strain>
        <tissue evidence="2">Muscle</tissue>
    </source>
</reference>
<organism evidence="2 3">
    <name type="scientific">Littorina saxatilis</name>
    <dbReference type="NCBI Taxonomy" id="31220"/>
    <lineage>
        <taxon>Eukaryota</taxon>
        <taxon>Metazoa</taxon>
        <taxon>Spiralia</taxon>
        <taxon>Lophotrochozoa</taxon>
        <taxon>Mollusca</taxon>
        <taxon>Gastropoda</taxon>
        <taxon>Caenogastropoda</taxon>
        <taxon>Littorinimorpha</taxon>
        <taxon>Littorinoidea</taxon>
        <taxon>Littorinidae</taxon>
        <taxon>Littorina</taxon>
    </lineage>
</organism>
<dbReference type="InterPro" id="IPR036047">
    <property type="entry name" value="F-box-like_dom_sf"/>
</dbReference>
<dbReference type="PROSITE" id="PS50181">
    <property type="entry name" value="FBOX"/>
    <property type="match status" value="1"/>
</dbReference>
<sequence>MTQTAHQQNKVTMDYSCLPNDVWLRVMELLCPRDRYRMARTCSLFHELFQHPSFWRRGFLDLTQAIRGEEGSVCLGLRRRSKLVAESFGYFFHHIRFHVPNCQVAIDDSTLELLTNLCESWTVKTVSLVVSSYGTQCSVYGRDTGKPSCLHAAVNVLKSARDLVELDLRQWPVTSDVLAEHERDLGIDRVLADAATFPGLTSLDITWKFNPCSTNSVVQRSPQTAVDLVTKFRCLRHLSLRHVLLSETLLRELACANRSPLRSLSVTCEYDEYSENNDVATQPQLSEDAWTLLKRSFPGFKDSVRTLVKAADLQLVEWTLEAYVPIFSVGLTAYGSPLSEEWLRPLTIWRDTLKALTVGGYYGGQMPCVDHLLVDLVTSCTKLQHLVYHGKISDSTVAHLASLGRKWTVFKFV</sequence>
<dbReference type="AlphaFoldDB" id="A0AAN9B5Y9"/>
<dbReference type="InterPro" id="IPR001810">
    <property type="entry name" value="F-box_dom"/>
</dbReference>
<proteinExistence type="predicted"/>
<name>A0AAN9B5Y9_9CAEN</name>
<comment type="caution">
    <text evidence="2">The sequence shown here is derived from an EMBL/GenBank/DDBJ whole genome shotgun (WGS) entry which is preliminary data.</text>
</comment>
<feature type="domain" description="F-box" evidence="1">
    <location>
        <begin position="12"/>
        <end position="58"/>
    </location>
</feature>
<keyword evidence="3" id="KW-1185">Reference proteome</keyword>
<dbReference type="EMBL" id="JBAMIC010000012">
    <property type="protein sequence ID" value="KAK7099517.1"/>
    <property type="molecule type" value="Genomic_DNA"/>
</dbReference>
<evidence type="ECO:0000313" key="3">
    <source>
        <dbReference type="Proteomes" id="UP001374579"/>
    </source>
</evidence>
<evidence type="ECO:0000259" key="1">
    <source>
        <dbReference type="PROSITE" id="PS50181"/>
    </source>
</evidence>
<dbReference type="Gene3D" id="1.20.1280.50">
    <property type="match status" value="1"/>
</dbReference>
<evidence type="ECO:0000313" key="2">
    <source>
        <dbReference type="EMBL" id="KAK7099517.1"/>
    </source>
</evidence>
<dbReference type="Proteomes" id="UP001374579">
    <property type="component" value="Unassembled WGS sequence"/>
</dbReference>
<dbReference type="Gene3D" id="3.80.10.10">
    <property type="entry name" value="Ribonuclease Inhibitor"/>
    <property type="match status" value="1"/>
</dbReference>
<dbReference type="Pfam" id="PF12937">
    <property type="entry name" value="F-box-like"/>
    <property type="match status" value="1"/>
</dbReference>
<accession>A0AAN9B5Y9</accession>
<dbReference type="InterPro" id="IPR032675">
    <property type="entry name" value="LRR_dom_sf"/>
</dbReference>
<dbReference type="SUPFAM" id="SSF81383">
    <property type="entry name" value="F-box domain"/>
    <property type="match status" value="1"/>
</dbReference>